<dbReference type="PANTHER" id="PTHR46797">
    <property type="entry name" value="HTH-TYPE TRANSCRIPTIONAL REGULATOR"/>
    <property type="match status" value="1"/>
</dbReference>
<dbReference type="CDD" id="cd00093">
    <property type="entry name" value="HTH_XRE"/>
    <property type="match status" value="1"/>
</dbReference>
<sequence>MYDEKCLQQLGNNIKFLRAACQLSQRELAKRIGISQTHLSNIEHCHVKINLKLLLRIANAFGCTMENIFDARTFPESAEAKAASAKAHKTSGQEVYMREEVQQILQMLYLYKN</sequence>
<dbReference type="InterPro" id="IPR010982">
    <property type="entry name" value="Lambda_DNA-bd_dom_sf"/>
</dbReference>
<dbReference type="SUPFAM" id="SSF47413">
    <property type="entry name" value="lambda repressor-like DNA-binding domains"/>
    <property type="match status" value="1"/>
</dbReference>
<dbReference type="InterPro" id="IPR050807">
    <property type="entry name" value="TransReg_Diox_bact_type"/>
</dbReference>
<protein>
    <submittedName>
        <fullName evidence="2">Putative Xre family DNA binding protein</fullName>
    </submittedName>
</protein>
<dbReference type="Pfam" id="PF01381">
    <property type="entry name" value="HTH_3"/>
    <property type="match status" value="1"/>
</dbReference>
<dbReference type="HOGENOM" id="CLU_066192_17_6_9"/>
<name>R6IFF1_9FIRM</name>
<dbReference type="RefSeq" id="WP_021717335.1">
    <property type="nucleotide sequence ID" value="NZ_CATZQN010000001.1"/>
</dbReference>
<dbReference type="PANTHER" id="PTHR46797:SF1">
    <property type="entry name" value="METHYLPHOSPHONATE SYNTHASE"/>
    <property type="match status" value="1"/>
</dbReference>
<evidence type="ECO:0000313" key="2">
    <source>
        <dbReference type="EMBL" id="CDB45304.1"/>
    </source>
</evidence>
<proteinExistence type="predicted"/>
<evidence type="ECO:0000256" key="1">
    <source>
        <dbReference type="ARBA" id="ARBA00023125"/>
    </source>
</evidence>
<comment type="caution">
    <text evidence="2">The sequence shown here is derived from an EMBL/GenBank/DDBJ whole genome shotgun (WGS) entry which is preliminary data.</text>
</comment>
<dbReference type="GO" id="GO:0003677">
    <property type="term" value="F:DNA binding"/>
    <property type="evidence" value="ECO:0007669"/>
    <property type="project" value="UniProtKB-KW"/>
</dbReference>
<keyword evidence="1" id="KW-0238">DNA-binding</keyword>
<dbReference type="SMART" id="SM00530">
    <property type="entry name" value="HTH_XRE"/>
    <property type="match status" value="1"/>
</dbReference>
<dbReference type="GO" id="GO:0005829">
    <property type="term" value="C:cytosol"/>
    <property type="evidence" value="ECO:0007669"/>
    <property type="project" value="TreeGrafter"/>
</dbReference>
<dbReference type="GO" id="GO:0003700">
    <property type="term" value="F:DNA-binding transcription factor activity"/>
    <property type="evidence" value="ECO:0007669"/>
    <property type="project" value="TreeGrafter"/>
</dbReference>
<gene>
    <name evidence="2" type="ORF">BN533_00432</name>
</gene>
<organism evidence="2">
    <name type="scientific">Phascolarctobacterium faecium</name>
    <dbReference type="NCBI Taxonomy" id="33025"/>
    <lineage>
        <taxon>Bacteria</taxon>
        <taxon>Bacillati</taxon>
        <taxon>Bacillota</taxon>
        <taxon>Negativicutes</taxon>
        <taxon>Acidaminococcales</taxon>
        <taxon>Acidaminococcaceae</taxon>
        <taxon>Phascolarctobacterium</taxon>
    </lineage>
</organism>
<reference evidence="2" key="1">
    <citation type="submission" date="2012-11" db="EMBL/GenBank/DDBJ databases">
        <title>Dependencies among metagenomic species, viruses, plasmids and units of genetic variation.</title>
        <authorList>
            <person name="Nielsen H.B."/>
            <person name="Almeida M."/>
            <person name="Juncker A.S."/>
            <person name="Rasmussen S."/>
            <person name="Li J."/>
            <person name="Sunagawa S."/>
            <person name="Plichta D."/>
            <person name="Gautier L."/>
            <person name="Le Chatelier E."/>
            <person name="Peletier E."/>
            <person name="Bonde I."/>
            <person name="Nielsen T."/>
            <person name="Manichanh C."/>
            <person name="Arumugam M."/>
            <person name="Batto J."/>
            <person name="Santos M.B.Q.D."/>
            <person name="Blom N."/>
            <person name="Borruel N."/>
            <person name="Burgdorf K.S."/>
            <person name="Boumezbeur F."/>
            <person name="Casellas F."/>
            <person name="Dore J."/>
            <person name="Guarner F."/>
            <person name="Hansen T."/>
            <person name="Hildebrand F."/>
            <person name="Kaas R.S."/>
            <person name="Kennedy S."/>
            <person name="Kristiansen K."/>
            <person name="Kultima J.R."/>
            <person name="Leonard P."/>
            <person name="Levenez F."/>
            <person name="Lund O."/>
            <person name="Moumen B."/>
            <person name="Le Paslier D."/>
            <person name="Pons N."/>
            <person name="Pedersen O."/>
            <person name="Prifti E."/>
            <person name="Qin J."/>
            <person name="Raes J."/>
            <person name="Tap J."/>
            <person name="Tims S."/>
            <person name="Ussery D.W."/>
            <person name="Yamada T."/>
            <person name="MetaHit consortium"/>
            <person name="Renault P."/>
            <person name="Sicheritz-Ponten T."/>
            <person name="Bork P."/>
            <person name="Wang J."/>
            <person name="Brunak S."/>
            <person name="Ehrlich S.D."/>
        </authorList>
    </citation>
    <scope>NUCLEOTIDE SEQUENCE [LARGE SCALE GENOMIC DNA]</scope>
</reference>
<dbReference type="PROSITE" id="PS50943">
    <property type="entry name" value="HTH_CROC1"/>
    <property type="match status" value="1"/>
</dbReference>
<dbReference type="InterPro" id="IPR001387">
    <property type="entry name" value="Cro/C1-type_HTH"/>
</dbReference>
<accession>R6IFF1</accession>
<dbReference type="STRING" id="1262914.BN533_00432"/>
<dbReference type="EMBL" id="CBDS010000029">
    <property type="protein sequence ID" value="CDB45304.1"/>
    <property type="molecule type" value="Genomic_DNA"/>
</dbReference>
<dbReference type="AlphaFoldDB" id="R6IFF1"/>
<dbReference type="Gene3D" id="1.10.260.40">
    <property type="entry name" value="lambda repressor-like DNA-binding domains"/>
    <property type="match status" value="1"/>
</dbReference>